<evidence type="ECO:0000313" key="3">
    <source>
        <dbReference type="Proteomes" id="UP001295684"/>
    </source>
</evidence>
<evidence type="ECO:0000313" key="2">
    <source>
        <dbReference type="EMBL" id="CAI2379607.1"/>
    </source>
</evidence>
<feature type="signal peptide" evidence="1">
    <location>
        <begin position="1"/>
        <end position="17"/>
    </location>
</feature>
<comment type="caution">
    <text evidence="2">The sequence shown here is derived from an EMBL/GenBank/DDBJ whole genome shotgun (WGS) entry which is preliminary data.</text>
</comment>
<gene>
    <name evidence="2" type="ORF">ECRASSUSDP1_LOCUS21020</name>
</gene>
<dbReference type="AlphaFoldDB" id="A0AAD1XWI8"/>
<organism evidence="2 3">
    <name type="scientific">Euplotes crassus</name>
    <dbReference type="NCBI Taxonomy" id="5936"/>
    <lineage>
        <taxon>Eukaryota</taxon>
        <taxon>Sar</taxon>
        <taxon>Alveolata</taxon>
        <taxon>Ciliophora</taxon>
        <taxon>Intramacronucleata</taxon>
        <taxon>Spirotrichea</taxon>
        <taxon>Hypotrichia</taxon>
        <taxon>Euplotida</taxon>
        <taxon>Euplotidae</taxon>
        <taxon>Moneuplotes</taxon>
    </lineage>
</organism>
<name>A0AAD1XWI8_EUPCR</name>
<accession>A0AAD1XWI8</accession>
<dbReference type="Proteomes" id="UP001295684">
    <property type="component" value="Unassembled WGS sequence"/>
</dbReference>
<keyword evidence="3" id="KW-1185">Reference proteome</keyword>
<reference evidence="2" key="1">
    <citation type="submission" date="2023-07" db="EMBL/GenBank/DDBJ databases">
        <authorList>
            <consortium name="AG Swart"/>
            <person name="Singh M."/>
            <person name="Singh A."/>
            <person name="Seah K."/>
            <person name="Emmerich C."/>
        </authorList>
    </citation>
    <scope>NUCLEOTIDE SEQUENCE</scope>
    <source>
        <strain evidence="2">DP1</strain>
    </source>
</reference>
<proteinExistence type="predicted"/>
<evidence type="ECO:0000256" key="1">
    <source>
        <dbReference type="SAM" id="SignalP"/>
    </source>
</evidence>
<dbReference type="EMBL" id="CAMPGE010021462">
    <property type="protein sequence ID" value="CAI2379607.1"/>
    <property type="molecule type" value="Genomic_DNA"/>
</dbReference>
<sequence length="225" mass="25160">MKITIALVCLLFSVSYGLTFLKDDVSASMPDIQQVIKMDVGGVDFVIDQTIAFSQNKLKQQVTTFRGDIPAFDIVLDFTAGTLLQYNNLTGDCGYAEIPKFDLEAYQADLIANHIDYAGHRGQNLDLFEVKYPERPGSRTWVYGIFIADEQGNSWYLPSRFQAHDPTQQVQDTDGEFIDTQSVAHVDDFTFAYPQCNHANSKKLSLDYSFGITGINSDALLSLIE</sequence>
<feature type="chain" id="PRO_5041999675" evidence="1">
    <location>
        <begin position="18"/>
        <end position="225"/>
    </location>
</feature>
<keyword evidence="1" id="KW-0732">Signal</keyword>
<protein>
    <submittedName>
        <fullName evidence="2">Uncharacterized protein</fullName>
    </submittedName>
</protein>